<dbReference type="OrthoDB" id="6120348at2"/>
<dbReference type="RefSeq" id="WP_095617149.1">
    <property type="nucleotide sequence ID" value="NZ_NSKD01000002.1"/>
</dbReference>
<keyword evidence="11" id="KW-0966">Cell projection</keyword>
<evidence type="ECO:0000256" key="7">
    <source>
        <dbReference type="ARBA" id="ARBA00024739"/>
    </source>
</evidence>
<organism evidence="11 12">
    <name type="scientific">Halovibrio salipaludis</name>
    <dbReference type="NCBI Taxonomy" id="2032626"/>
    <lineage>
        <taxon>Bacteria</taxon>
        <taxon>Pseudomonadati</taxon>
        <taxon>Pseudomonadota</taxon>
        <taxon>Gammaproteobacteria</taxon>
        <taxon>Oceanospirillales</taxon>
        <taxon>Halomonadaceae</taxon>
        <taxon>Halovibrio</taxon>
    </lineage>
</organism>
<comment type="similarity">
    <text evidence="1">Belongs to the FlgM family.</text>
</comment>
<protein>
    <recommendedName>
        <fullName evidence="2">Negative regulator of flagellin synthesis</fullName>
    </recommendedName>
    <alternativeName>
        <fullName evidence="8">Anti-sigma-28 factor</fullName>
    </alternativeName>
</protein>
<dbReference type="InterPro" id="IPR007412">
    <property type="entry name" value="FlgM"/>
</dbReference>
<dbReference type="GO" id="GO:0045892">
    <property type="term" value="P:negative regulation of DNA-templated transcription"/>
    <property type="evidence" value="ECO:0007669"/>
    <property type="project" value="InterPro"/>
</dbReference>
<gene>
    <name evidence="11" type="primary">flgM</name>
    <name evidence="11" type="ORF">CK501_05175</name>
</gene>
<evidence type="ECO:0000256" key="1">
    <source>
        <dbReference type="ARBA" id="ARBA00005322"/>
    </source>
</evidence>
<dbReference type="GO" id="GO:0044781">
    <property type="term" value="P:bacterial-type flagellum organization"/>
    <property type="evidence" value="ECO:0007669"/>
    <property type="project" value="UniProtKB-KW"/>
</dbReference>
<dbReference type="SUPFAM" id="SSF101498">
    <property type="entry name" value="Anti-sigma factor FlgM"/>
    <property type="match status" value="1"/>
</dbReference>
<keyword evidence="11" id="KW-0969">Cilium</keyword>
<dbReference type="InterPro" id="IPR035890">
    <property type="entry name" value="Anti-sigma-28_factor_FlgM_sf"/>
</dbReference>
<proteinExistence type="inferred from homology"/>
<keyword evidence="3" id="KW-0678">Repressor</keyword>
<keyword evidence="6" id="KW-0804">Transcription</keyword>
<comment type="caution">
    <text evidence="11">The sequence shown here is derived from an EMBL/GenBank/DDBJ whole genome shotgun (WGS) entry which is preliminary data.</text>
</comment>
<evidence type="ECO:0000256" key="9">
    <source>
        <dbReference type="SAM" id="MobiDB-lite"/>
    </source>
</evidence>
<evidence type="ECO:0000313" key="11">
    <source>
        <dbReference type="EMBL" id="PAU81432.1"/>
    </source>
</evidence>
<keyword evidence="11" id="KW-0282">Flagellum</keyword>
<dbReference type="Pfam" id="PF04316">
    <property type="entry name" value="FlgM"/>
    <property type="match status" value="1"/>
</dbReference>
<dbReference type="NCBIfam" id="TIGR03824">
    <property type="entry name" value="FlgM_jcvi"/>
    <property type="match status" value="1"/>
</dbReference>
<evidence type="ECO:0000256" key="4">
    <source>
        <dbReference type="ARBA" id="ARBA00022795"/>
    </source>
</evidence>
<keyword evidence="12" id="KW-1185">Reference proteome</keyword>
<evidence type="ECO:0000256" key="8">
    <source>
        <dbReference type="ARBA" id="ARBA00030117"/>
    </source>
</evidence>
<evidence type="ECO:0000259" key="10">
    <source>
        <dbReference type="Pfam" id="PF04316"/>
    </source>
</evidence>
<feature type="region of interest" description="Disordered" evidence="9">
    <location>
        <begin position="1"/>
        <end position="52"/>
    </location>
</feature>
<name>A0A2A2F9Y3_9GAMM</name>
<comment type="function">
    <text evidence="7">Responsible for the coupling of flagellin expression to flagellar assembly by preventing expression of the flagellin genes when a component of the middle class of proteins is defective. It negatively regulates flagellar genes by inhibiting the activity of FliA by directly binding to FliA.</text>
</comment>
<evidence type="ECO:0000256" key="3">
    <source>
        <dbReference type="ARBA" id="ARBA00022491"/>
    </source>
</evidence>
<dbReference type="Proteomes" id="UP000218896">
    <property type="component" value="Unassembled WGS sequence"/>
</dbReference>
<evidence type="ECO:0000256" key="5">
    <source>
        <dbReference type="ARBA" id="ARBA00023015"/>
    </source>
</evidence>
<accession>A0A2A2F9Y3</accession>
<dbReference type="AlphaFoldDB" id="A0A2A2F9Y3"/>
<keyword evidence="5" id="KW-0805">Transcription regulation</keyword>
<evidence type="ECO:0000313" key="12">
    <source>
        <dbReference type="Proteomes" id="UP000218896"/>
    </source>
</evidence>
<dbReference type="InterPro" id="IPR031316">
    <property type="entry name" value="FlgM_C"/>
</dbReference>
<evidence type="ECO:0000256" key="2">
    <source>
        <dbReference type="ARBA" id="ARBA00017823"/>
    </source>
</evidence>
<feature type="domain" description="Anti-sigma-28 factor FlgM C-terminal" evidence="10">
    <location>
        <begin position="47"/>
        <end position="100"/>
    </location>
</feature>
<sequence>MAIDFNGANNNALNTQKQTLRQRDDAQGQKAPQQPAEGGSQARESTRVDLSPDARNIKAAEQTLQQQPEVDDAKVSRIREALEDGSYSVDAEKLAQKMLDVDDSIFG</sequence>
<reference evidence="11 12" key="1">
    <citation type="submission" date="2017-08" db="EMBL/GenBank/DDBJ databases">
        <title>Halovibrio sewagensis sp. nov., isolated from wastewater of high salinity.</title>
        <authorList>
            <person name="Dong X."/>
            <person name="Zhang G."/>
        </authorList>
    </citation>
    <scope>NUCLEOTIDE SEQUENCE [LARGE SCALE GENOMIC DNA]</scope>
    <source>
        <strain evidence="11 12">YL5-2</strain>
    </source>
</reference>
<evidence type="ECO:0000256" key="6">
    <source>
        <dbReference type="ARBA" id="ARBA00023163"/>
    </source>
</evidence>
<feature type="compositionally biased region" description="Polar residues" evidence="9">
    <location>
        <begin position="7"/>
        <end position="19"/>
    </location>
</feature>
<dbReference type="EMBL" id="NSKD01000002">
    <property type="protein sequence ID" value="PAU81432.1"/>
    <property type="molecule type" value="Genomic_DNA"/>
</dbReference>
<keyword evidence="4" id="KW-1005">Bacterial flagellum biogenesis</keyword>